<evidence type="ECO:0000313" key="2">
    <source>
        <dbReference type="Proteomes" id="UP000095085"/>
    </source>
</evidence>
<dbReference type="RefSeq" id="XP_020078910.1">
    <property type="nucleotide sequence ID" value="XM_020222868.1"/>
</dbReference>
<name>A0A1E4RRD5_9ASCO</name>
<dbReference type="GeneID" id="30997417"/>
<gene>
    <name evidence="1" type="ORF">HYPBUDRAFT_174760</name>
</gene>
<organism evidence="1 2">
    <name type="scientific">Hyphopichia burtonii NRRL Y-1933</name>
    <dbReference type="NCBI Taxonomy" id="984485"/>
    <lineage>
        <taxon>Eukaryota</taxon>
        <taxon>Fungi</taxon>
        <taxon>Dikarya</taxon>
        <taxon>Ascomycota</taxon>
        <taxon>Saccharomycotina</taxon>
        <taxon>Pichiomycetes</taxon>
        <taxon>Debaryomycetaceae</taxon>
        <taxon>Hyphopichia</taxon>
    </lineage>
</organism>
<dbReference type="EMBL" id="KV454538">
    <property type="protein sequence ID" value="ODV69843.1"/>
    <property type="molecule type" value="Genomic_DNA"/>
</dbReference>
<evidence type="ECO:0000313" key="1">
    <source>
        <dbReference type="EMBL" id="ODV69843.1"/>
    </source>
</evidence>
<keyword evidence="2" id="KW-1185">Reference proteome</keyword>
<sequence length="64" mass="7031">MAGSRTTATDFGSFGSLSFVQLTARNDVLCYLLVQFERDTDCKPRTRLGKCPVMSAGVSLLRIE</sequence>
<proteinExistence type="predicted"/>
<dbReference type="Proteomes" id="UP000095085">
    <property type="component" value="Unassembled WGS sequence"/>
</dbReference>
<accession>A0A1E4RRD5</accession>
<dbReference type="AlphaFoldDB" id="A0A1E4RRD5"/>
<protein>
    <submittedName>
        <fullName evidence="1">Uncharacterized protein</fullName>
    </submittedName>
</protein>
<reference evidence="2" key="1">
    <citation type="submission" date="2016-05" db="EMBL/GenBank/DDBJ databases">
        <title>Comparative genomics of biotechnologically important yeasts.</title>
        <authorList>
            <consortium name="DOE Joint Genome Institute"/>
            <person name="Riley R."/>
            <person name="Haridas S."/>
            <person name="Wolfe K.H."/>
            <person name="Lopes M.R."/>
            <person name="Hittinger C.T."/>
            <person name="Goker M."/>
            <person name="Salamov A."/>
            <person name="Wisecaver J."/>
            <person name="Long T.M."/>
            <person name="Aerts A.L."/>
            <person name="Barry K."/>
            <person name="Choi C."/>
            <person name="Clum A."/>
            <person name="Coughlan A.Y."/>
            <person name="Deshpande S."/>
            <person name="Douglass A.P."/>
            <person name="Hanson S.J."/>
            <person name="Klenk H.-P."/>
            <person name="Labutti K."/>
            <person name="Lapidus A."/>
            <person name="Lindquist E."/>
            <person name="Lipzen A."/>
            <person name="Meier-Kolthoff J.P."/>
            <person name="Ohm R.A."/>
            <person name="Otillar R.P."/>
            <person name="Pangilinan J."/>
            <person name="Peng Y."/>
            <person name="Rokas A."/>
            <person name="Rosa C.A."/>
            <person name="Scheuner C."/>
            <person name="Sibirny A.A."/>
            <person name="Slot J.C."/>
            <person name="Stielow J.B."/>
            <person name="Sun H."/>
            <person name="Kurtzman C.P."/>
            <person name="Blackwell M."/>
            <person name="Grigoriev I.V."/>
            <person name="Jeffries T.W."/>
        </authorList>
    </citation>
    <scope>NUCLEOTIDE SEQUENCE [LARGE SCALE GENOMIC DNA]</scope>
    <source>
        <strain evidence="2">NRRL Y-1933</strain>
    </source>
</reference>